<dbReference type="InParanoid" id="A0A251VI68"/>
<reference evidence="2" key="2">
    <citation type="submission" date="2017-02" db="EMBL/GenBank/DDBJ databases">
        <title>Sunflower complete genome.</title>
        <authorList>
            <person name="Langlade N."/>
            <person name="Munos S."/>
        </authorList>
    </citation>
    <scope>NUCLEOTIDE SEQUENCE [LARGE SCALE GENOMIC DNA]</scope>
    <source>
        <tissue evidence="2">Leaves</tissue>
    </source>
</reference>
<reference evidence="1 3" key="1">
    <citation type="journal article" date="2017" name="Nature">
        <title>The sunflower genome provides insights into oil metabolism, flowering and Asterid evolution.</title>
        <authorList>
            <person name="Badouin H."/>
            <person name="Gouzy J."/>
            <person name="Grassa C.J."/>
            <person name="Murat F."/>
            <person name="Staton S.E."/>
            <person name="Cottret L."/>
            <person name="Lelandais-Briere C."/>
            <person name="Owens G.L."/>
            <person name="Carrere S."/>
            <person name="Mayjonade B."/>
            <person name="Legrand L."/>
            <person name="Gill N."/>
            <person name="Kane N.C."/>
            <person name="Bowers J.E."/>
            <person name="Hubner S."/>
            <person name="Bellec A."/>
            <person name="Berard A."/>
            <person name="Berges H."/>
            <person name="Blanchet N."/>
            <person name="Boniface M.C."/>
            <person name="Brunel D."/>
            <person name="Catrice O."/>
            <person name="Chaidir N."/>
            <person name="Claudel C."/>
            <person name="Donnadieu C."/>
            <person name="Faraut T."/>
            <person name="Fievet G."/>
            <person name="Helmstetter N."/>
            <person name="King M."/>
            <person name="Knapp S.J."/>
            <person name="Lai Z."/>
            <person name="Le Paslier M.C."/>
            <person name="Lippi Y."/>
            <person name="Lorenzon L."/>
            <person name="Mandel J.R."/>
            <person name="Marage G."/>
            <person name="Marchand G."/>
            <person name="Marquand E."/>
            <person name="Bret-Mestries E."/>
            <person name="Morien E."/>
            <person name="Nambeesan S."/>
            <person name="Nguyen T."/>
            <person name="Pegot-Espagnet P."/>
            <person name="Pouilly N."/>
            <person name="Raftis F."/>
            <person name="Sallet E."/>
            <person name="Schiex T."/>
            <person name="Thomas J."/>
            <person name="Vandecasteele C."/>
            <person name="Vares D."/>
            <person name="Vear F."/>
            <person name="Vautrin S."/>
            <person name="Crespi M."/>
            <person name="Mangin B."/>
            <person name="Burke J.M."/>
            <person name="Salse J."/>
            <person name="Munos S."/>
            <person name="Vincourt P."/>
            <person name="Rieseberg L.H."/>
            <person name="Langlade N.B."/>
        </authorList>
    </citation>
    <scope>NUCLEOTIDE SEQUENCE [LARGE SCALE GENOMIC DNA]</scope>
    <source>
        <strain evidence="3">cv. SF193</strain>
        <tissue evidence="1">Leaves</tissue>
    </source>
</reference>
<dbReference type="AlphaFoldDB" id="A0A251VI68"/>
<keyword evidence="3" id="KW-1185">Reference proteome</keyword>
<proteinExistence type="predicted"/>
<dbReference type="EMBL" id="CM007891">
    <property type="protein sequence ID" value="OTG35260.1"/>
    <property type="molecule type" value="Genomic_DNA"/>
</dbReference>
<dbReference type="Gramene" id="mRNA:HanXRQr2_Chr02g0081101">
    <property type="protein sequence ID" value="mRNA:HanXRQr2_Chr02g0081101"/>
    <property type="gene ID" value="HanXRQr2_Chr02g0081101"/>
</dbReference>
<sequence>MRRCMPYKNLFQIHIRWLCVGLEKPNACAFNTTQFDNILKKLKVQAAEIKNDKGRLKLLERTVTKKQIRTRTAVKQLSSLHVLKEDTRDWREENLSTHIPPRIMKKFFEAHISKNIAKTVRWLKKLMRLAGHLKDISLPINIISSTTNKLTYNLQPIDRSFISLSWSLQLSCALLIVSSLVSSLICSCDLRSSFIN</sequence>
<gene>
    <name evidence="2" type="ORF">HannXRQ_Chr02g0054831</name>
    <name evidence="1" type="ORF">HanXRQr2_Chr02g0081101</name>
</gene>
<evidence type="ECO:0000313" key="2">
    <source>
        <dbReference type="EMBL" id="OTG35260.1"/>
    </source>
</evidence>
<dbReference type="STRING" id="4232.A0A251VI68"/>
<dbReference type="EMBL" id="MNCJ02000317">
    <property type="protein sequence ID" value="KAF5819749.1"/>
    <property type="molecule type" value="Genomic_DNA"/>
</dbReference>
<dbReference type="Proteomes" id="UP000215914">
    <property type="component" value="Chromosome 2"/>
</dbReference>
<evidence type="ECO:0000313" key="3">
    <source>
        <dbReference type="Proteomes" id="UP000215914"/>
    </source>
</evidence>
<organism evidence="2 3">
    <name type="scientific">Helianthus annuus</name>
    <name type="common">Common sunflower</name>
    <dbReference type="NCBI Taxonomy" id="4232"/>
    <lineage>
        <taxon>Eukaryota</taxon>
        <taxon>Viridiplantae</taxon>
        <taxon>Streptophyta</taxon>
        <taxon>Embryophyta</taxon>
        <taxon>Tracheophyta</taxon>
        <taxon>Spermatophyta</taxon>
        <taxon>Magnoliopsida</taxon>
        <taxon>eudicotyledons</taxon>
        <taxon>Gunneridae</taxon>
        <taxon>Pentapetalae</taxon>
        <taxon>asterids</taxon>
        <taxon>campanulids</taxon>
        <taxon>Asterales</taxon>
        <taxon>Asteraceae</taxon>
        <taxon>Asteroideae</taxon>
        <taxon>Heliantheae alliance</taxon>
        <taxon>Heliantheae</taxon>
        <taxon>Helianthus</taxon>
    </lineage>
</organism>
<protein>
    <submittedName>
        <fullName evidence="2">Uncharacterized protein</fullName>
    </submittedName>
</protein>
<reference evidence="1" key="3">
    <citation type="submission" date="2020-06" db="EMBL/GenBank/DDBJ databases">
        <title>Helianthus annuus Genome sequencing and assembly Release 2.</title>
        <authorList>
            <person name="Gouzy J."/>
            <person name="Langlade N."/>
            <person name="Munos S."/>
        </authorList>
    </citation>
    <scope>NUCLEOTIDE SEQUENCE</scope>
    <source>
        <tissue evidence="1">Leaves</tissue>
    </source>
</reference>
<accession>A0A251VI68</accession>
<evidence type="ECO:0000313" key="1">
    <source>
        <dbReference type="EMBL" id="KAF5819749.1"/>
    </source>
</evidence>
<name>A0A251VI68_HELAN</name>